<protein>
    <submittedName>
        <fullName evidence="1">Four-helix bundle copper-binding protein</fullName>
    </submittedName>
</protein>
<proteinExistence type="predicted"/>
<comment type="caution">
    <text evidence="1">The sequence shown here is derived from an EMBL/GenBank/DDBJ whole genome shotgun (WGS) entry which is preliminary data.</text>
</comment>
<organism evidence="1 2">
    <name type="scientific">Streptomyces gobitricini</name>
    <dbReference type="NCBI Taxonomy" id="68211"/>
    <lineage>
        <taxon>Bacteria</taxon>
        <taxon>Bacillati</taxon>
        <taxon>Actinomycetota</taxon>
        <taxon>Actinomycetes</taxon>
        <taxon>Kitasatosporales</taxon>
        <taxon>Streptomycetaceae</taxon>
        <taxon>Streptomyces</taxon>
    </lineage>
</organism>
<dbReference type="EMBL" id="BAAASR010000018">
    <property type="protein sequence ID" value="GAA2496859.1"/>
    <property type="molecule type" value="Genomic_DNA"/>
</dbReference>
<evidence type="ECO:0000313" key="2">
    <source>
        <dbReference type="Proteomes" id="UP001499942"/>
    </source>
</evidence>
<dbReference type="PANTHER" id="PTHR37310">
    <property type="entry name" value="CYTOPLASMIC PROTEIN-RELATED"/>
    <property type="match status" value="1"/>
</dbReference>
<reference evidence="2" key="1">
    <citation type="journal article" date="2019" name="Int. J. Syst. Evol. Microbiol.">
        <title>The Global Catalogue of Microorganisms (GCM) 10K type strain sequencing project: providing services to taxonomists for standard genome sequencing and annotation.</title>
        <authorList>
            <consortium name="The Broad Institute Genomics Platform"/>
            <consortium name="The Broad Institute Genome Sequencing Center for Infectious Disease"/>
            <person name="Wu L."/>
            <person name="Ma J."/>
        </authorList>
    </citation>
    <scope>NUCLEOTIDE SEQUENCE [LARGE SCALE GENOMIC DNA]</scope>
    <source>
        <strain evidence="2">JCM 5062</strain>
    </source>
</reference>
<dbReference type="PANTHER" id="PTHR37310:SF1">
    <property type="entry name" value="CYTOPLASMIC PROTEIN"/>
    <property type="match status" value="1"/>
</dbReference>
<dbReference type="InterPro" id="IPR005560">
    <property type="entry name" value="Csp_YhjQ"/>
</dbReference>
<name>A0ABP5ZF09_9ACTN</name>
<accession>A0ABP5ZF09</accession>
<dbReference type="Gene3D" id="1.20.1270.360">
    <property type="match status" value="1"/>
</dbReference>
<dbReference type="Proteomes" id="UP001499942">
    <property type="component" value="Unassembled WGS sequence"/>
</dbReference>
<dbReference type="Pfam" id="PF03860">
    <property type="entry name" value="Csp"/>
    <property type="match status" value="1"/>
</dbReference>
<keyword evidence="2" id="KW-1185">Reference proteome</keyword>
<gene>
    <name evidence="1" type="ORF">GCM10010393_31120</name>
</gene>
<sequence>MEERIARVPACSACADDCPSEGVVVDLAKCVRTDMDGTDICAATDSVLSRHTGCDANITGAILRACAMVCKACGDECERHADMREHCHVCAEVCRCCEQACNQLLGALG</sequence>
<evidence type="ECO:0000313" key="1">
    <source>
        <dbReference type="EMBL" id="GAA2496859.1"/>
    </source>
</evidence>